<protein>
    <recommendedName>
        <fullName evidence="1">5'-3' DNA helicase ZGRF1-like N-terminal domain-containing protein</fullName>
    </recommendedName>
</protein>
<keyword evidence="3" id="KW-1185">Reference proteome</keyword>
<dbReference type="Proteomes" id="UP000593572">
    <property type="component" value="Unassembled WGS sequence"/>
</dbReference>
<dbReference type="GO" id="GO:0035861">
    <property type="term" value="C:site of double-strand break"/>
    <property type="evidence" value="ECO:0007669"/>
    <property type="project" value="TreeGrafter"/>
</dbReference>
<dbReference type="InterPro" id="IPR052800">
    <property type="entry name" value="DNA_Repair_Helicase_ZGRF1"/>
</dbReference>
<evidence type="ECO:0000313" key="2">
    <source>
        <dbReference type="EMBL" id="MBA0556030.1"/>
    </source>
</evidence>
<comment type="caution">
    <text evidence="2">The sequence shown here is derived from an EMBL/GenBank/DDBJ whole genome shotgun (WGS) entry which is preliminary data.</text>
</comment>
<evidence type="ECO:0000259" key="1">
    <source>
        <dbReference type="Pfam" id="PF10382"/>
    </source>
</evidence>
<dbReference type="GO" id="GO:0005634">
    <property type="term" value="C:nucleus"/>
    <property type="evidence" value="ECO:0007669"/>
    <property type="project" value="TreeGrafter"/>
</dbReference>
<reference evidence="2 3" key="1">
    <citation type="journal article" date="2019" name="Genome Biol. Evol.">
        <title>Insights into the evolution of the New World diploid cottons (Gossypium, subgenus Houzingenia) based on genome sequencing.</title>
        <authorList>
            <person name="Grover C.E."/>
            <person name="Arick M.A. 2nd"/>
            <person name="Thrash A."/>
            <person name="Conover J.L."/>
            <person name="Sanders W.S."/>
            <person name="Peterson D.G."/>
            <person name="Frelichowski J.E."/>
            <person name="Scheffler J.A."/>
            <person name="Scheffler B.E."/>
            <person name="Wendel J.F."/>
        </authorList>
    </citation>
    <scope>NUCLEOTIDE SEQUENCE [LARGE SCALE GENOMIC DNA]</scope>
    <source>
        <strain evidence="2">157</strain>
        <tissue evidence="2">Leaf</tissue>
    </source>
</reference>
<sequence>MLYDGSKKLINSRFLNKDEVIQSGESITFDAHLVNIGEAEGNHPGLMDSDAHVSNYNAAGKTEMIHRVQNRLKTHKSFLKGKPQKIASSKVYSDPSFSIPIIAETKSSQNISADKPLRDGKCILSLI</sequence>
<dbReference type="PANTHER" id="PTHR28535:SF1">
    <property type="entry name" value="PROTEIN ZGRF1"/>
    <property type="match status" value="1"/>
</dbReference>
<dbReference type="EMBL" id="JABEZX010000005">
    <property type="protein sequence ID" value="MBA0556030.1"/>
    <property type="molecule type" value="Genomic_DNA"/>
</dbReference>
<evidence type="ECO:0000313" key="3">
    <source>
        <dbReference type="Proteomes" id="UP000593572"/>
    </source>
</evidence>
<dbReference type="PANTHER" id="PTHR28535">
    <property type="entry name" value="ZINC FINGER GRF-TYPE CONTAINING 1"/>
    <property type="match status" value="1"/>
</dbReference>
<dbReference type="Pfam" id="PF10382">
    <property type="entry name" value="ZGRF1-like_N"/>
    <property type="match status" value="1"/>
</dbReference>
<dbReference type="InterPro" id="IPR018838">
    <property type="entry name" value="ZGRF1-like_N"/>
</dbReference>
<proteinExistence type="predicted"/>
<gene>
    <name evidence="2" type="ORF">Golob_026171</name>
</gene>
<accession>A0A7J8LUJ2</accession>
<dbReference type="AlphaFoldDB" id="A0A7J8LUJ2"/>
<feature type="domain" description="5'-3' DNA helicase ZGRF1-like N-terminal" evidence="1">
    <location>
        <begin position="1"/>
        <end position="42"/>
    </location>
</feature>
<name>A0A7J8LUJ2_9ROSI</name>
<dbReference type="GO" id="GO:0006302">
    <property type="term" value="P:double-strand break repair"/>
    <property type="evidence" value="ECO:0007669"/>
    <property type="project" value="TreeGrafter"/>
</dbReference>
<organism evidence="2 3">
    <name type="scientific">Gossypium lobatum</name>
    <dbReference type="NCBI Taxonomy" id="34289"/>
    <lineage>
        <taxon>Eukaryota</taxon>
        <taxon>Viridiplantae</taxon>
        <taxon>Streptophyta</taxon>
        <taxon>Embryophyta</taxon>
        <taxon>Tracheophyta</taxon>
        <taxon>Spermatophyta</taxon>
        <taxon>Magnoliopsida</taxon>
        <taxon>eudicotyledons</taxon>
        <taxon>Gunneridae</taxon>
        <taxon>Pentapetalae</taxon>
        <taxon>rosids</taxon>
        <taxon>malvids</taxon>
        <taxon>Malvales</taxon>
        <taxon>Malvaceae</taxon>
        <taxon>Malvoideae</taxon>
        <taxon>Gossypium</taxon>
    </lineage>
</organism>